<name>A0A3P7TGA9_RODNA</name>
<proteinExistence type="predicted"/>
<evidence type="ECO:0000313" key="2">
    <source>
        <dbReference type="EMBL" id="VDO08127.1"/>
    </source>
</evidence>
<accession>A0A3P7TGA9</accession>
<gene>
    <name evidence="2" type="ORF">HNAJ_LOCUS10518</name>
</gene>
<reference evidence="2 3" key="1">
    <citation type="submission" date="2018-11" db="EMBL/GenBank/DDBJ databases">
        <authorList>
            <consortium name="Pathogen Informatics"/>
        </authorList>
    </citation>
    <scope>NUCLEOTIDE SEQUENCE [LARGE SCALE GENOMIC DNA]</scope>
</reference>
<dbReference type="EMBL" id="UZAE01013089">
    <property type="protein sequence ID" value="VDO08127.1"/>
    <property type="molecule type" value="Genomic_DNA"/>
</dbReference>
<dbReference type="Proteomes" id="UP000278807">
    <property type="component" value="Unassembled WGS sequence"/>
</dbReference>
<dbReference type="AlphaFoldDB" id="A0A3P7TGA9"/>
<evidence type="ECO:0000256" key="1">
    <source>
        <dbReference type="SAM" id="MobiDB-lite"/>
    </source>
</evidence>
<protein>
    <submittedName>
        <fullName evidence="2">Uncharacterized protein</fullName>
    </submittedName>
</protein>
<keyword evidence="3" id="KW-1185">Reference proteome</keyword>
<organism evidence="2 3">
    <name type="scientific">Rodentolepis nana</name>
    <name type="common">Dwarf tapeworm</name>
    <name type="synonym">Hymenolepis nana</name>
    <dbReference type="NCBI Taxonomy" id="102285"/>
    <lineage>
        <taxon>Eukaryota</taxon>
        <taxon>Metazoa</taxon>
        <taxon>Spiralia</taxon>
        <taxon>Lophotrochozoa</taxon>
        <taxon>Platyhelminthes</taxon>
        <taxon>Cestoda</taxon>
        <taxon>Eucestoda</taxon>
        <taxon>Cyclophyllidea</taxon>
        <taxon>Hymenolepididae</taxon>
        <taxon>Rodentolepis</taxon>
    </lineage>
</organism>
<evidence type="ECO:0000313" key="3">
    <source>
        <dbReference type="Proteomes" id="UP000278807"/>
    </source>
</evidence>
<feature type="region of interest" description="Disordered" evidence="1">
    <location>
        <begin position="1"/>
        <end position="22"/>
    </location>
</feature>
<sequence length="49" mass="5625">MSILSPRVHQILQSSHTREDTYERTTISLRYLREGIPKAGSSTRSQIHS</sequence>